<evidence type="ECO:0008006" key="5">
    <source>
        <dbReference type="Google" id="ProtNLM"/>
    </source>
</evidence>
<sequence>MLRNALTVLAGTFLGTAVLTAPAQAAVPAARLFPTPTRPGTPNSPSAPSTPGNPDSPEVPPGFVPRTDPLPAGLRASLATPARPGGKAAGLVIGGDQGSRRVVVMNARTRAWTAESAKWSWAPGVANGFGDVVAGWGLPSDVRVRAAKGKRYVLAADSKGFLGAVAYPSGRRLWATDTGVLSNPHAVELLPNGNVAAAASTGGWIRVYAASRGPHSHVHAEYRLRGGHGVLWDPRRKVLWALGDGHLVSLKVGGTAGRPTLTEHGRVALPSHGGHDLAPVYGNRDRLWVTTNHGVYHYKKSARSFTTAYRHAGSVDVPIVKAVGDHPRTKQVVLTRPSAGCATTWCTDTAEFFGGGRRAAVRTLKGAQFYKVRWFAPAYQ</sequence>
<feature type="signal peptide" evidence="2">
    <location>
        <begin position="1"/>
        <end position="25"/>
    </location>
</feature>
<dbReference type="Proteomes" id="UP000614047">
    <property type="component" value="Unassembled WGS sequence"/>
</dbReference>
<feature type="compositionally biased region" description="Polar residues" evidence="1">
    <location>
        <begin position="38"/>
        <end position="53"/>
    </location>
</feature>
<gene>
    <name evidence="3" type="ORF">IW256_002255</name>
</gene>
<organism evidence="3 4">
    <name type="scientific">Actinomadura viridis</name>
    <dbReference type="NCBI Taxonomy" id="58110"/>
    <lineage>
        <taxon>Bacteria</taxon>
        <taxon>Bacillati</taxon>
        <taxon>Actinomycetota</taxon>
        <taxon>Actinomycetes</taxon>
        <taxon>Streptosporangiales</taxon>
        <taxon>Thermomonosporaceae</taxon>
        <taxon>Actinomadura</taxon>
    </lineage>
</organism>
<protein>
    <recommendedName>
        <fullName evidence="5">Pyrroloquinoline-quinone binding quinoprotein</fullName>
    </recommendedName>
</protein>
<evidence type="ECO:0000313" key="4">
    <source>
        <dbReference type="Proteomes" id="UP000614047"/>
    </source>
</evidence>
<dbReference type="InterPro" id="IPR045383">
    <property type="entry name" value="DUF6528"/>
</dbReference>
<feature type="chain" id="PRO_5036766755" description="Pyrroloquinoline-quinone binding quinoprotein" evidence="2">
    <location>
        <begin position="26"/>
        <end position="380"/>
    </location>
</feature>
<accession>A0A931GIK3</accession>
<keyword evidence="4" id="KW-1185">Reference proteome</keyword>
<keyword evidence="2" id="KW-0732">Signal</keyword>
<evidence type="ECO:0000313" key="3">
    <source>
        <dbReference type="EMBL" id="MBG6088142.1"/>
    </source>
</evidence>
<evidence type="ECO:0000256" key="1">
    <source>
        <dbReference type="SAM" id="MobiDB-lite"/>
    </source>
</evidence>
<proteinExistence type="predicted"/>
<reference evidence="3" key="1">
    <citation type="submission" date="2020-11" db="EMBL/GenBank/DDBJ databases">
        <title>Sequencing the genomes of 1000 actinobacteria strains.</title>
        <authorList>
            <person name="Klenk H.-P."/>
        </authorList>
    </citation>
    <scope>NUCLEOTIDE SEQUENCE</scope>
    <source>
        <strain evidence="3">DSM 43175</strain>
    </source>
</reference>
<dbReference type="Pfam" id="PF20138">
    <property type="entry name" value="DUF6528"/>
    <property type="match status" value="1"/>
</dbReference>
<dbReference type="SUPFAM" id="SSF101898">
    <property type="entry name" value="NHL repeat"/>
    <property type="match status" value="1"/>
</dbReference>
<dbReference type="AlphaFoldDB" id="A0A931GIK3"/>
<feature type="region of interest" description="Disordered" evidence="1">
    <location>
        <begin position="32"/>
        <end position="92"/>
    </location>
</feature>
<dbReference type="EMBL" id="JADOUA010000001">
    <property type="protein sequence ID" value="MBG6088142.1"/>
    <property type="molecule type" value="Genomic_DNA"/>
</dbReference>
<comment type="caution">
    <text evidence="3">The sequence shown here is derived from an EMBL/GenBank/DDBJ whole genome shotgun (WGS) entry which is preliminary data.</text>
</comment>
<name>A0A931GIK3_9ACTN</name>
<evidence type="ECO:0000256" key="2">
    <source>
        <dbReference type="SAM" id="SignalP"/>
    </source>
</evidence>
<dbReference type="RefSeq" id="WP_197010903.1">
    <property type="nucleotide sequence ID" value="NZ_BAABES010000035.1"/>
</dbReference>